<sequence>MYQYEYVNVTMSGFFGAKSEGHRKIIDEYAAKGFRYVGFIPANMDSHGRYNEIDLIFEKEV</sequence>
<keyword evidence="2" id="KW-1185">Reference proteome</keyword>
<proteinExistence type="predicted"/>
<protein>
    <submittedName>
        <fullName evidence="1">DUF4177 domain-containing protein</fullName>
    </submittedName>
</protein>
<dbReference type="RefSeq" id="WP_213167752.1">
    <property type="nucleotide sequence ID" value="NZ_CP058559.1"/>
</dbReference>
<dbReference type="AlphaFoldDB" id="A0A7G9W5X8"/>
<dbReference type="KEGG" id="acae:HYG86_04535"/>
<dbReference type="EMBL" id="CP058559">
    <property type="protein sequence ID" value="QNO14090.1"/>
    <property type="molecule type" value="Genomic_DNA"/>
</dbReference>
<dbReference type="InterPro" id="IPR025234">
    <property type="entry name" value="YjzH-like"/>
</dbReference>
<dbReference type="Proteomes" id="UP000516160">
    <property type="component" value="Chromosome"/>
</dbReference>
<name>A0A7G9W5X8_ALKCA</name>
<dbReference type="Pfam" id="PF13783">
    <property type="entry name" value="DUF4177"/>
    <property type="match status" value="1"/>
</dbReference>
<organism evidence="1 2">
    <name type="scientific">Alkalicella caledoniensis</name>
    <dbReference type="NCBI Taxonomy" id="2731377"/>
    <lineage>
        <taxon>Bacteria</taxon>
        <taxon>Bacillati</taxon>
        <taxon>Bacillota</taxon>
        <taxon>Clostridia</taxon>
        <taxon>Eubacteriales</taxon>
        <taxon>Proteinivoracaceae</taxon>
        <taxon>Alkalicella</taxon>
    </lineage>
</organism>
<reference evidence="1 2" key="1">
    <citation type="submission" date="2020-07" db="EMBL/GenBank/DDBJ databases">
        <title>Alkalicella. sp. LB2 genome.</title>
        <authorList>
            <person name="Postec A."/>
            <person name="Quemeneur M."/>
        </authorList>
    </citation>
    <scope>NUCLEOTIDE SEQUENCE [LARGE SCALE GENOMIC DNA]</scope>
    <source>
        <strain evidence="1 2">LB2</strain>
    </source>
</reference>
<accession>A0A7G9W5X8</accession>
<evidence type="ECO:0000313" key="2">
    <source>
        <dbReference type="Proteomes" id="UP000516160"/>
    </source>
</evidence>
<gene>
    <name evidence="1" type="ORF">HYG86_04535</name>
</gene>
<evidence type="ECO:0000313" key="1">
    <source>
        <dbReference type="EMBL" id="QNO14090.1"/>
    </source>
</evidence>